<dbReference type="Proteomes" id="UP000092666">
    <property type="component" value="Unassembled WGS sequence"/>
</dbReference>
<reference evidence="4" key="2">
    <citation type="submission" date="2013-12" db="EMBL/GenBank/DDBJ databases">
        <title>Evolution of pathogenesis and genome organization in the Tremellales.</title>
        <authorList>
            <person name="Cuomo C."/>
            <person name="Litvintseva A."/>
            <person name="Heitman J."/>
            <person name="Chen Y."/>
            <person name="Sun S."/>
            <person name="Springer D."/>
            <person name="Dromer F."/>
            <person name="Young S."/>
            <person name="Zeng Q."/>
            <person name="Chapman S."/>
            <person name="Gujja S."/>
            <person name="Saif S."/>
            <person name="Birren B."/>
        </authorList>
    </citation>
    <scope>NUCLEOTIDE SEQUENCE [LARGE SCALE GENOMIC DNA]</scope>
    <source>
        <strain evidence="4">BCC8398</strain>
    </source>
</reference>
<sequence>MPTLVNRQVDTNASATSSSSSSAPSSSSSPSAAPWVNGAPSGSTTLYLFTFLITILVLGLISSALLLRAYILRRRFHRRVEEALRAGRPLPPDAAAALGLGPRRTGLGARGKKEKKHGLMPTMWESEMRRDTDAEKWGNEHEEDLEDGLLEKGESNWDDLTPLSVLHFPPTLPPPPPEPIQLPPPPNTASILRSMFSTRSPYPERPPLTTTLTNTTIPTSRPVFSVPDAGTEIVVGVMIAMPVEEGSAAEEKWSLLDDGEERDLPEVCLGVMSAKIGE</sequence>
<feature type="region of interest" description="Disordered" evidence="1">
    <location>
        <begin position="1"/>
        <end position="34"/>
    </location>
</feature>
<feature type="compositionally biased region" description="Low complexity" evidence="1">
    <location>
        <begin position="93"/>
        <end position="107"/>
    </location>
</feature>
<feature type="compositionally biased region" description="Low complexity" evidence="1">
    <location>
        <begin position="13"/>
        <end position="34"/>
    </location>
</feature>
<feature type="compositionally biased region" description="Polar residues" evidence="1">
    <location>
        <begin position="1"/>
        <end position="12"/>
    </location>
</feature>
<dbReference type="EMBL" id="KV700132">
    <property type="protein sequence ID" value="OCF31648.1"/>
    <property type="molecule type" value="Genomic_DNA"/>
</dbReference>
<keyword evidence="2" id="KW-1133">Transmembrane helix</keyword>
<dbReference type="AlphaFoldDB" id="A0A1B9GKZ1"/>
<name>A0A1B9GKZ1_9TREE</name>
<organism evidence="3 4">
    <name type="scientific">Kwoniella heveanensis BCC8398</name>
    <dbReference type="NCBI Taxonomy" id="1296120"/>
    <lineage>
        <taxon>Eukaryota</taxon>
        <taxon>Fungi</taxon>
        <taxon>Dikarya</taxon>
        <taxon>Basidiomycota</taxon>
        <taxon>Agaricomycotina</taxon>
        <taxon>Tremellomycetes</taxon>
        <taxon>Tremellales</taxon>
        <taxon>Cryptococcaceae</taxon>
        <taxon>Kwoniella</taxon>
    </lineage>
</organism>
<evidence type="ECO:0000256" key="2">
    <source>
        <dbReference type="SAM" id="Phobius"/>
    </source>
</evidence>
<feature type="region of interest" description="Disordered" evidence="1">
    <location>
        <begin position="92"/>
        <end position="116"/>
    </location>
</feature>
<accession>A0A1B9GKZ1</accession>
<keyword evidence="4" id="KW-1185">Reference proteome</keyword>
<evidence type="ECO:0000256" key="1">
    <source>
        <dbReference type="SAM" id="MobiDB-lite"/>
    </source>
</evidence>
<evidence type="ECO:0000313" key="4">
    <source>
        <dbReference type="Proteomes" id="UP000092666"/>
    </source>
</evidence>
<evidence type="ECO:0000313" key="3">
    <source>
        <dbReference type="EMBL" id="OCF31648.1"/>
    </source>
</evidence>
<keyword evidence="2" id="KW-0812">Transmembrane</keyword>
<feature type="transmembrane region" description="Helical" evidence="2">
    <location>
        <begin position="46"/>
        <end position="71"/>
    </location>
</feature>
<dbReference type="OrthoDB" id="2564587at2759"/>
<proteinExistence type="predicted"/>
<gene>
    <name evidence="3" type="ORF">I316_06653</name>
</gene>
<protein>
    <submittedName>
        <fullName evidence="3">Uncharacterized protein</fullName>
    </submittedName>
</protein>
<reference evidence="3 4" key="1">
    <citation type="submission" date="2013-07" db="EMBL/GenBank/DDBJ databases">
        <title>The Genome Sequence of Cryptococcus heveanensis BCC8398.</title>
        <authorList>
            <consortium name="The Broad Institute Genome Sequencing Platform"/>
            <person name="Cuomo C."/>
            <person name="Litvintseva A."/>
            <person name="Chen Y."/>
            <person name="Heitman J."/>
            <person name="Sun S."/>
            <person name="Springer D."/>
            <person name="Dromer F."/>
            <person name="Young S.K."/>
            <person name="Zeng Q."/>
            <person name="Gargeya S."/>
            <person name="Fitzgerald M."/>
            <person name="Abouelleil A."/>
            <person name="Alvarado L."/>
            <person name="Berlin A.M."/>
            <person name="Chapman S.B."/>
            <person name="Dewar J."/>
            <person name="Goldberg J."/>
            <person name="Griggs A."/>
            <person name="Gujja S."/>
            <person name="Hansen M."/>
            <person name="Howarth C."/>
            <person name="Imamovic A."/>
            <person name="Larimer J."/>
            <person name="McCowan C."/>
            <person name="Murphy C."/>
            <person name="Pearson M."/>
            <person name="Priest M."/>
            <person name="Roberts A."/>
            <person name="Saif S."/>
            <person name="Shea T."/>
            <person name="Sykes S."/>
            <person name="Wortman J."/>
            <person name="Nusbaum C."/>
            <person name="Birren B."/>
        </authorList>
    </citation>
    <scope>NUCLEOTIDE SEQUENCE [LARGE SCALE GENOMIC DNA]</scope>
    <source>
        <strain evidence="3 4">BCC8398</strain>
    </source>
</reference>
<keyword evidence="2" id="KW-0472">Membrane</keyword>